<comment type="caution">
    <text evidence="2">The sequence shown here is derived from an EMBL/GenBank/DDBJ whole genome shotgun (WGS) entry which is preliminary data.</text>
</comment>
<dbReference type="InterPro" id="IPR032675">
    <property type="entry name" value="LRR_dom_sf"/>
</dbReference>
<dbReference type="InterPro" id="IPR055411">
    <property type="entry name" value="LRR_FXL15/At3g58940/PEG3-like"/>
</dbReference>
<dbReference type="SUPFAM" id="SSF52047">
    <property type="entry name" value="RNI-like"/>
    <property type="match status" value="1"/>
</dbReference>
<dbReference type="EMBL" id="JBDFQZ010000013">
    <property type="protein sequence ID" value="KAK9668213.1"/>
    <property type="molecule type" value="Genomic_DNA"/>
</dbReference>
<dbReference type="Gene3D" id="3.80.10.10">
    <property type="entry name" value="Ribonuclease Inhibitor"/>
    <property type="match status" value="1"/>
</dbReference>
<evidence type="ECO:0000313" key="2">
    <source>
        <dbReference type="EMBL" id="KAK9668213.1"/>
    </source>
</evidence>
<keyword evidence="3" id="KW-1185">Reference proteome</keyword>
<proteinExistence type="predicted"/>
<dbReference type="Proteomes" id="UP001443914">
    <property type="component" value="Unassembled WGS sequence"/>
</dbReference>
<dbReference type="PANTHER" id="PTHR31900">
    <property type="entry name" value="F-BOX/RNI SUPERFAMILY PROTEIN-RELATED"/>
    <property type="match status" value="1"/>
</dbReference>
<gene>
    <name evidence="2" type="ORF">RND81_13G041700</name>
</gene>
<organism evidence="2 3">
    <name type="scientific">Saponaria officinalis</name>
    <name type="common">Common soapwort</name>
    <name type="synonym">Lychnis saponaria</name>
    <dbReference type="NCBI Taxonomy" id="3572"/>
    <lineage>
        <taxon>Eukaryota</taxon>
        <taxon>Viridiplantae</taxon>
        <taxon>Streptophyta</taxon>
        <taxon>Embryophyta</taxon>
        <taxon>Tracheophyta</taxon>
        <taxon>Spermatophyta</taxon>
        <taxon>Magnoliopsida</taxon>
        <taxon>eudicotyledons</taxon>
        <taxon>Gunneridae</taxon>
        <taxon>Pentapetalae</taxon>
        <taxon>Caryophyllales</taxon>
        <taxon>Caryophyllaceae</taxon>
        <taxon>Caryophylleae</taxon>
        <taxon>Saponaria</taxon>
    </lineage>
</organism>
<dbReference type="AlphaFoldDB" id="A0AAW1GVY3"/>
<reference evidence="2" key="1">
    <citation type="submission" date="2024-03" db="EMBL/GenBank/DDBJ databases">
        <title>WGS assembly of Saponaria officinalis var. Norfolk2.</title>
        <authorList>
            <person name="Jenkins J."/>
            <person name="Shu S."/>
            <person name="Grimwood J."/>
            <person name="Barry K."/>
            <person name="Goodstein D."/>
            <person name="Schmutz J."/>
            <person name="Leebens-Mack J."/>
            <person name="Osbourn A."/>
        </authorList>
    </citation>
    <scope>NUCLEOTIDE SEQUENCE [LARGE SCALE GENOMIC DNA]</scope>
    <source>
        <strain evidence="2">JIC</strain>
    </source>
</reference>
<dbReference type="PANTHER" id="PTHR31900:SF27">
    <property type="entry name" value="FBD DOMAIN-CONTAINING PROTEIN"/>
    <property type="match status" value="1"/>
</dbReference>
<accession>A0AAW1GVY3</accession>
<dbReference type="InterPro" id="IPR006566">
    <property type="entry name" value="FBD"/>
</dbReference>
<dbReference type="Pfam" id="PF24758">
    <property type="entry name" value="LRR_At5g56370"/>
    <property type="match status" value="1"/>
</dbReference>
<dbReference type="Pfam" id="PF08387">
    <property type="entry name" value="FBD"/>
    <property type="match status" value="1"/>
</dbReference>
<sequence>MILLYHIEIPLIRLPNLKILHLHSFVFNEDDFVTRLVTNCPVLEDLSITYCWWEKGDRLIISSHSLRRFAVFILRDNDEEKNSDLVLIDTPNLQYFEYSDNLAFSYITHFNALVEASIEFVYLLPFVTLETSFRIQLSFARALSNVQHLALLRSYVEGFYFAGKLKDQLPVFRNLKTLKLAALCRSYCSGRWDIVVWLILQRSPLLEELVFLEGFFLDGEEACDYHDLNNAGDAAALEDAGCGIAQIIPSCCESHLKRIRINRCWGLDKEVNMIRFLLGNASVLKEFVIFKSKPPNGVQFVAPSFDQFKNTLEEIPRVSNSCSIIYSDDEPKFI</sequence>
<feature type="domain" description="FBD" evidence="1">
    <location>
        <begin position="250"/>
        <end position="327"/>
    </location>
</feature>
<name>A0AAW1GVY3_SAPOF</name>
<dbReference type="InterPro" id="IPR050232">
    <property type="entry name" value="FBL13/AtMIF1-like"/>
</dbReference>
<evidence type="ECO:0000259" key="1">
    <source>
        <dbReference type="SMART" id="SM00579"/>
    </source>
</evidence>
<protein>
    <recommendedName>
        <fullName evidence="1">FBD domain-containing protein</fullName>
    </recommendedName>
</protein>
<evidence type="ECO:0000313" key="3">
    <source>
        <dbReference type="Proteomes" id="UP001443914"/>
    </source>
</evidence>
<dbReference type="SMART" id="SM00579">
    <property type="entry name" value="FBD"/>
    <property type="match status" value="1"/>
</dbReference>